<dbReference type="STRING" id="671065.MetMK1DRAFT_00002250"/>
<dbReference type="Proteomes" id="UP000003980">
    <property type="component" value="Unassembled WGS sequence"/>
</dbReference>
<proteinExistence type="predicted"/>
<accession>H2C3Y0</accession>
<evidence type="ECO:0000313" key="3">
    <source>
        <dbReference type="Proteomes" id="UP000003980"/>
    </source>
</evidence>
<dbReference type="OrthoDB" id="34413at2157"/>
<feature type="transmembrane region" description="Helical" evidence="1">
    <location>
        <begin position="12"/>
        <end position="36"/>
    </location>
</feature>
<feature type="transmembrane region" description="Helical" evidence="1">
    <location>
        <begin position="110"/>
        <end position="130"/>
    </location>
</feature>
<feature type="transmembrane region" description="Helical" evidence="1">
    <location>
        <begin position="48"/>
        <end position="67"/>
    </location>
</feature>
<evidence type="ECO:0000256" key="1">
    <source>
        <dbReference type="SAM" id="Phobius"/>
    </source>
</evidence>
<dbReference type="RefSeq" id="WP_009069777.1">
    <property type="nucleotide sequence ID" value="NZ_JH597761.1"/>
</dbReference>
<feature type="transmembrane region" description="Helical" evidence="1">
    <location>
        <begin position="79"/>
        <end position="98"/>
    </location>
</feature>
<keyword evidence="1" id="KW-1133">Transmembrane helix</keyword>
<dbReference type="EMBL" id="JH597761">
    <property type="protein sequence ID" value="EHP69723.1"/>
    <property type="molecule type" value="Genomic_DNA"/>
</dbReference>
<dbReference type="eggNOG" id="arCOG05546">
    <property type="taxonomic scope" value="Archaea"/>
</dbReference>
<gene>
    <name evidence="2" type="ORF">MetMK1DRAFT_00002250</name>
</gene>
<sequence>MFIYDSLPTYNLLLYLHLMGFLGWAGPTTGAYYVMALSNTWRDEILKAYRKLFYVELVSISLAAVTGEMLWEMLGRPSWATWAFLMAPPLGFMEYYHFQLTRDVNRFRRGMRSLSLLYTVAFFVLMYIMVFKP</sequence>
<dbReference type="AlphaFoldDB" id="H2C3Y0"/>
<keyword evidence="1" id="KW-0812">Transmembrane</keyword>
<keyword evidence="3" id="KW-1185">Reference proteome</keyword>
<reference evidence="2 3" key="1">
    <citation type="submission" date="2012-01" db="EMBL/GenBank/DDBJ databases">
        <title>Improved High-Quality Draft sequence of Metallosphaera yellowstonensis MK1.</title>
        <authorList>
            <consortium name="US DOE Joint Genome Institute"/>
            <person name="Lucas S."/>
            <person name="Han J."/>
            <person name="Cheng J.-F."/>
            <person name="Goodwin L."/>
            <person name="Pitluck S."/>
            <person name="Peters L."/>
            <person name="Teshima H."/>
            <person name="Detter J.C."/>
            <person name="Han C."/>
            <person name="Tapia R."/>
            <person name="Land M."/>
            <person name="Hauser L."/>
            <person name="Kyrpides N."/>
            <person name="Kozubal M."/>
            <person name="Macur R.E."/>
            <person name="Jay Z."/>
            <person name="Inskeep W."/>
            <person name="Woyke T."/>
        </authorList>
    </citation>
    <scope>NUCLEOTIDE SEQUENCE [LARGE SCALE GENOMIC DNA]</scope>
    <source>
        <strain evidence="2 3">MK1</strain>
    </source>
</reference>
<evidence type="ECO:0000313" key="2">
    <source>
        <dbReference type="EMBL" id="EHP69723.1"/>
    </source>
</evidence>
<dbReference type="HOGENOM" id="CLU_1912427_0_0_2"/>
<keyword evidence="1" id="KW-0472">Membrane</keyword>
<protein>
    <submittedName>
        <fullName evidence="2">Uncharacterized protein</fullName>
    </submittedName>
</protein>
<name>H2C3Y0_9CREN</name>
<organism evidence="2 3">
    <name type="scientific">Metallosphaera yellowstonensis MK1</name>
    <dbReference type="NCBI Taxonomy" id="671065"/>
    <lineage>
        <taxon>Archaea</taxon>
        <taxon>Thermoproteota</taxon>
        <taxon>Thermoprotei</taxon>
        <taxon>Sulfolobales</taxon>
        <taxon>Sulfolobaceae</taxon>
        <taxon>Metallosphaera</taxon>
    </lineage>
</organism>